<keyword evidence="2" id="KW-0472">Membrane</keyword>
<keyword evidence="4" id="KW-1185">Reference proteome</keyword>
<gene>
    <name evidence="3" type="ORF">DB88DRAFT_162795</name>
</gene>
<dbReference type="InterPro" id="IPR055323">
    <property type="entry name" value="C57A10.07/YOR238W"/>
</dbReference>
<evidence type="ECO:0000256" key="2">
    <source>
        <dbReference type="SAM" id="Phobius"/>
    </source>
</evidence>
<keyword evidence="2" id="KW-0812">Transmembrane</keyword>
<accession>A0AAD9FU87</accession>
<feature type="region of interest" description="Disordered" evidence="1">
    <location>
        <begin position="1"/>
        <end position="21"/>
    </location>
</feature>
<reference evidence="3" key="1">
    <citation type="submission" date="2023-02" db="EMBL/GenBank/DDBJ databases">
        <title>Identification and recombinant expression of a fungal hydrolase from Papiliotrema laurentii that hydrolyzes apple cutin and clears colloidal polyester polyurethane.</title>
        <authorList>
            <consortium name="DOE Joint Genome Institute"/>
            <person name="Roman V.A."/>
            <person name="Bojanowski C."/>
            <person name="Crable B.R."/>
            <person name="Wagner D.N."/>
            <person name="Hung C.S."/>
            <person name="Nadeau L.J."/>
            <person name="Schratz L."/>
            <person name="Haridas S."/>
            <person name="Pangilinan J."/>
            <person name="Lipzen A."/>
            <person name="Na H."/>
            <person name="Yan M."/>
            <person name="Ng V."/>
            <person name="Grigoriev I.V."/>
            <person name="Spatafora J.W."/>
            <person name="Barlow D."/>
            <person name="Biffinger J."/>
            <person name="Kelley-Loughnane N."/>
            <person name="Varaljay V.A."/>
            <person name="Crookes-Goodson W.J."/>
        </authorList>
    </citation>
    <scope>NUCLEOTIDE SEQUENCE</scope>
    <source>
        <strain evidence="3">5307AH</strain>
    </source>
</reference>
<dbReference type="AlphaFoldDB" id="A0AAD9FU87"/>
<dbReference type="GO" id="GO:0005737">
    <property type="term" value="C:cytoplasm"/>
    <property type="evidence" value="ECO:0007669"/>
    <property type="project" value="TreeGrafter"/>
</dbReference>
<dbReference type="PANTHER" id="PTHR28110:SF1">
    <property type="entry name" value="TRANSMEMBRANE PROTEIN"/>
    <property type="match status" value="1"/>
</dbReference>
<keyword evidence="2" id="KW-1133">Transmembrane helix</keyword>
<evidence type="ECO:0000256" key="1">
    <source>
        <dbReference type="SAM" id="MobiDB-lite"/>
    </source>
</evidence>
<feature type="transmembrane region" description="Helical" evidence="2">
    <location>
        <begin position="43"/>
        <end position="64"/>
    </location>
</feature>
<name>A0AAD9FU87_PAPLA</name>
<dbReference type="PANTHER" id="PTHR28110">
    <property type="entry name" value="TRANSMEMBRANE PROTEIN"/>
    <property type="match status" value="1"/>
</dbReference>
<comment type="caution">
    <text evidence="3">The sequence shown here is derived from an EMBL/GenBank/DDBJ whole genome shotgun (WGS) entry which is preliminary data.</text>
</comment>
<sequence length="391" mass="44285">MLPTPATSRSRHKPFFPSLQQQDSASNRSILHQLRARTRLTNLAVLLLISIMGCSLLLNAAHVLSGPVRPGYSRAHNSESWIELSTAEQVRSGIPLSIETTIERDARFAELDHLVMVPGHAIWVGHDPSRVEMDEEWVLEPMQRGGSVKTYLKHIRQGVETLRRDPRALLVFSGGATRPPPSPPLPEGLSYRTLAHSLDLIPSTSLSEMDSSAPLPLNLRAVTEEYALDSYENVLFSLARFHEITGRWPAKMTVVGYGMKRKRFEQLHRHVIRFPADRFEYIGIDDEGDTSEHYAGEHSHGYLPFLSSPSGCQPPLSTKRLLRNPYFRYHPYHTSCPALSELLEWCPPFHVPQSDIPEDEQWKHVPVFPGDLPWSKPGAFGMGTRWDRERD</sequence>
<protein>
    <submittedName>
        <fullName evidence="3">Cytoplasm protein</fullName>
    </submittedName>
</protein>
<evidence type="ECO:0000313" key="3">
    <source>
        <dbReference type="EMBL" id="KAK1926399.1"/>
    </source>
</evidence>
<dbReference type="EMBL" id="JAODAN010000002">
    <property type="protein sequence ID" value="KAK1926399.1"/>
    <property type="molecule type" value="Genomic_DNA"/>
</dbReference>
<evidence type="ECO:0000313" key="4">
    <source>
        <dbReference type="Proteomes" id="UP001182556"/>
    </source>
</evidence>
<dbReference type="Proteomes" id="UP001182556">
    <property type="component" value="Unassembled WGS sequence"/>
</dbReference>
<organism evidence="3 4">
    <name type="scientific">Papiliotrema laurentii</name>
    <name type="common">Cryptococcus laurentii</name>
    <dbReference type="NCBI Taxonomy" id="5418"/>
    <lineage>
        <taxon>Eukaryota</taxon>
        <taxon>Fungi</taxon>
        <taxon>Dikarya</taxon>
        <taxon>Basidiomycota</taxon>
        <taxon>Agaricomycotina</taxon>
        <taxon>Tremellomycetes</taxon>
        <taxon>Tremellales</taxon>
        <taxon>Rhynchogastremaceae</taxon>
        <taxon>Papiliotrema</taxon>
    </lineage>
</organism>
<proteinExistence type="predicted"/>